<dbReference type="Proteomes" id="UP000265581">
    <property type="component" value="Unassembled WGS sequence"/>
</dbReference>
<protein>
    <submittedName>
        <fullName evidence="2">DUF1272 domain-containing protein</fullName>
    </submittedName>
</protein>
<evidence type="ECO:0000256" key="1">
    <source>
        <dbReference type="SAM" id="MobiDB-lite"/>
    </source>
</evidence>
<organism evidence="2 3">
    <name type="scientific">Aeromicrobium endophyticum</name>
    <dbReference type="NCBI Taxonomy" id="2292704"/>
    <lineage>
        <taxon>Bacteria</taxon>
        <taxon>Bacillati</taxon>
        <taxon>Actinomycetota</taxon>
        <taxon>Actinomycetes</taxon>
        <taxon>Propionibacteriales</taxon>
        <taxon>Nocardioidaceae</taxon>
        <taxon>Aeromicrobium</taxon>
    </lineage>
</organism>
<proteinExistence type="predicted"/>
<gene>
    <name evidence="2" type="ORF">DX116_10730</name>
</gene>
<sequence length="82" mass="9004">MLDIRPSCECCDTDLDPTSPDVMICSYECTWCLECATTVLRGRCPNCGGELARRPVPSASRLLDDPPSTNRVFNPDCRPVPA</sequence>
<feature type="region of interest" description="Disordered" evidence="1">
    <location>
        <begin position="58"/>
        <end position="82"/>
    </location>
</feature>
<dbReference type="InterPro" id="IPR010696">
    <property type="entry name" value="DUF1272"/>
</dbReference>
<accession>A0A371P139</accession>
<reference evidence="2 3" key="1">
    <citation type="submission" date="2018-08" db="EMBL/GenBank/DDBJ databases">
        <title>Aeromicrobium sp. M2KJ-4, whole genome shotgun sequence.</title>
        <authorList>
            <person name="Tuo L."/>
        </authorList>
    </citation>
    <scope>NUCLEOTIDE SEQUENCE [LARGE SCALE GENOMIC DNA]</scope>
    <source>
        <strain evidence="2 3">M2KJ-4</strain>
    </source>
</reference>
<evidence type="ECO:0000313" key="3">
    <source>
        <dbReference type="Proteomes" id="UP000265581"/>
    </source>
</evidence>
<comment type="caution">
    <text evidence="2">The sequence shown here is derived from an EMBL/GenBank/DDBJ whole genome shotgun (WGS) entry which is preliminary data.</text>
</comment>
<dbReference type="AlphaFoldDB" id="A0A371P139"/>
<dbReference type="OrthoDB" id="9808883at2"/>
<keyword evidence="3" id="KW-1185">Reference proteome</keyword>
<evidence type="ECO:0000313" key="2">
    <source>
        <dbReference type="EMBL" id="REK69672.1"/>
    </source>
</evidence>
<dbReference type="Pfam" id="PF06906">
    <property type="entry name" value="DUF1272"/>
    <property type="match status" value="1"/>
</dbReference>
<dbReference type="RefSeq" id="WP_119704272.1">
    <property type="nucleotide sequence ID" value="NZ_JBHSOI010000002.1"/>
</dbReference>
<dbReference type="EMBL" id="QUBR01000002">
    <property type="protein sequence ID" value="REK69672.1"/>
    <property type="molecule type" value="Genomic_DNA"/>
</dbReference>
<name>A0A371P139_9ACTN</name>